<accession>A0A7C4FHG6</accession>
<comment type="caution">
    <text evidence="2">The sequence shown here is derived from an EMBL/GenBank/DDBJ whole genome shotgun (WGS) entry which is preliminary data.</text>
</comment>
<dbReference type="SUPFAM" id="SSF51658">
    <property type="entry name" value="Xylose isomerase-like"/>
    <property type="match status" value="1"/>
</dbReference>
<organism evidence="2">
    <name type="scientific">Ignisphaera aggregans</name>
    <dbReference type="NCBI Taxonomy" id="334771"/>
    <lineage>
        <taxon>Archaea</taxon>
        <taxon>Thermoproteota</taxon>
        <taxon>Thermoprotei</taxon>
        <taxon>Desulfurococcales</taxon>
        <taxon>Desulfurococcaceae</taxon>
        <taxon>Ignisphaera</taxon>
    </lineage>
</organism>
<dbReference type="PANTHER" id="PTHR12110:SF21">
    <property type="entry name" value="XYLOSE ISOMERASE-LIKE TIM BARREL DOMAIN-CONTAINING PROTEIN"/>
    <property type="match status" value="1"/>
</dbReference>
<reference evidence="2" key="1">
    <citation type="journal article" date="2020" name="mSystems">
        <title>Genome- and Community-Level Interaction Insights into Carbon Utilization and Element Cycling Functions of Hydrothermarchaeota in Hydrothermal Sediment.</title>
        <authorList>
            <person name="Zhou Z."/>
            <person name="Liu Y."/>
            <person name="Xu W."/>
            <person name="Pan J."/>
            <person name="Luo Z.H."/>
            <person name="Li M."/>
        </authorList>
    </citation>
    <scope>NUCLEOTIDE SEQUENCE [LARGE SCALE GENOMIC DNA]</scope>
    <source>
        <strain evidence="2">SpSt-732</strain>
    </source>
</reference>
<sequence length="258" mass="28521">MFMVAFSTMLLLNLKPLEAVKVLALEGLHIELGYDNFAVFGGKHAEDAMLKELEELGEDVKSLIKTAHMPYDDVDADLIPLGAIEKRMVKWLDTVARLGASVAVFHTVKTLLRDPLDVNIEFFRTITREAVDRGITVAVENRLEKELFGSSPGDLKALAETVGEGIGVCLDVGHANITKNLQQFLSTLGDIVVELHLHDNDGSRDLHKPPQTGTVNWGLIMQWLKSRSRVVPVFEIACTKGVKNCIAMAKSVSKWFTQ</sequence>
<dbReference type="AlphaFoldDB" id="A0A7C4FHG6"/>
<evidence type="ECO:0000313" key="2">
    <source>
        <dbReference type="EMBL" id="HGI87568.1"/>
    </source>
</evidence>
<dbReference type="EMBL" id="DTFF01000039">
    <property type="protein sequence ID" value="HGI87568.1"/>
    <property type="molecule type" value="Genomic_DNA"/>
</dbReference>
<dbReference type="Pfam" id="PF01261">
    <property type="entry name" value="AP_endonuc_2"/>
    <property type="match status" value="1"/>
</dbReference>
<dbReference type="InterPro" id="IPR050312">
    <property type="entry name" value="IolE/XylAMocC-like"/>
</dbReference>
<dbReference type="GO" id="GO:0016853">
    <property type="term" value="F:isomerase activity"/>
    <property type="evidence" value="ECO:0007669"/>
    <property type="project" value="UniProtKB-KW"/>
</dbReference>
<dbReference type="InterPro" id="IPR013022">
    <property type="entry name" value="Xyl_isomerase-like_TIM-brl"/>
</dbReference>
<evidence type="ECO:0000259" key="1">
    <source>
        <dbReference type="Pfam" id="PF01261"/>
    </source>
</evidence>
<dbReference type="Gene3D" id="3.20.20.150">
    <property type="entry name" value="Divalent-metal-dependent TIM barrel enzymes"/>
    <property type="match status" value="1"/>
</dbReference>
<dbReference type="PANTHER" id="PTHR12110">
    <property type="entry name" value="HYDROXYPYRUVATE ISOMERASE"/>
    <property type="match status" value="1"/>
</dbReference>
<dbReference type="InterPro" id="IPR036237">
    <property type="entry name" value="Xyl_isomerase-like_sf"/>
</dbReference>
<gene>
    <name evidence="2" type="ORF">ENV14_04150</name>
</gene>
<feature type="domain" description="Xylose isomerase-like TIM barrel" evidence="1">
    <location>
        <begin position="31"/>
        <end position="226"/>
    </location>
</feature>
<name>A0A7C4FHG6_9CREN</name>
<keyword evidence="2" id="KW-0413">Isomerase</keyword>
<protein>
    <submittedName>
        <fullName evidence="2">Sugar phosphate isomerase/epimerase</fullName>
    </submittedName>
</protein>
<proteinExistence type="predicted"/>